<sequence length="48" mass="5415">MADRENVGQYVQNSDKQMMCIFLQICSGILSTVIGNMLLKVCQIMHIP</sequence>
<proteinExistence type="predicted"/>
<keyword evidence="1" id="KW-0472">Membrane</keyword>
<name>A0A4U9VTG8_9SPHI</name>
<evidence type="ECO:0000313" key="3">
    <source>
        <dbReference type="Proteomes" id="UP000308196"/>
    </source>
</evidence>
<dbReference type="Proteomes" id="UP000308196">
    <property type="component" value="Chromosome"/>
</dbReference>
<organism evidence="2 3">
    <name type="scientific">Sphingobacterium thalpophilum</name>
    <dbReference type="NCBI Taxonomy" id="259"/>
    <lineage>
        <taxon>Bacteria</taxon>
        <taxon>Pseudomonadati</taxon>
        <taxon>Bacteroidota</taxon>
        <taxon>Sphingobacteriia</taxon>
        <taxon>Sphingobacteriales</taxon>
        <taxon>Sphingobacteriaceae</taxon>
        <taxon>Sphingobacterium</taxon>
    </lineage>
</organism>
<feature type="transmembrane region" description="Helical" evidence="1">
    <location>
        <begin position="21"/>
        <end position="39"/>
    </location>
</feature>
<dbReference type="AlphaFoldDB" id="A0A4U9VTG8"/>
<dbReference type="KEGG" id="stha:NCTC11429_03942"/>
<gene>
    <name evidence="2" type="ORF">NCTC11429_03942</name>
</gene>
<evidence type="ECO:0000256" key="1">
    <source>
        <dbReference type="SAM" id="Phobius"/>
    </source>
</evidence>
<dbReference type="EMBL" id="LR590484">
    <property type="protein sequence ID" value="VTR49717.1"/>
    <property type="molecule type" value="Genomic_DNA"/>
</dbReference>
<protein>
    <submittedName>
        <fullName evidence="2">Uncharacterized protein</fullName>
    </submittedName>
</protein>
<evidence type="ECO:0000313" key="2">
    <source>
        <dbReference type="EMBL" id="VTR49717.1"/>
    </source>
</evidence>
<keyword evidence="1" id="KW-0812">Transmembrane</keyword>
<accession>A0A4U9VTG8</accession>
<reference evidence="2 3" key="1">
    <citation type="submission" date="2019-05" db="EMBL/GenBank/DDBJ databases">
        <authorList>
            <consortium name="Pathogen Informatics"/>
        </authorList>
    </citation>
    <scope>NUCLEOTIDE SEQUENCE [LARGE SCALE GENOMIC DNA]</scope>
    <source>
        <strain evidence="2 3">NCTC11429</strain>
    </source>
</reference>
<dbReference type="STRING" id="1123265.GCA_000686625_04209"/>
<keyword evidence="1" id="KW-1133">Transmembrane helix</keyword>